<dbReference type="AlphaFoldDB" id="A0A1C2FZP3"/>
<dbReference type="Proteomes" id="UP000253250">
    <property type="component" value="Unassembled WGS sequence"/>
</dbReference>
<sequence>MGPARGARIGRPALEGRGILVIWRSRPSLPARTGIMPQADASLQPAGNCRIQKKYRKRLRAPFRRRTSVAAHGVMAVHHGIDTKILRHADLHDGR</sequence>
<keyword evidence="2" id="KW-1185">Reference proteome</keyword>
<organism evidence="1 2">
    <name type="scientific">Acidiferrobacter thiooxydans</name>
    <dbReference type="NCBI Taxonomy" id="163359"/>
    <lineage>
        <taxon>Bacteria</taxon>
        <taxon>Pseudomonadati</taxon>
        <taxon>Pseudomonadota</taxon>
        <taxon>Gammaproteobacteria</taxon>
        <taxon>Acidiferrobacterales</taxon>
        <taxon>Acidiferrobacteraceae</taxon>
        <taxon>Acidiferrobacter</taxon>
    </lineage>
</organism>
<protein>
    <submittedName>
        <fullName evidence="1">Uncharacterized protein</fullName>
    </submittedName>
</protein>
<gene>
    <name evidence="1" type="ORF">C4900_03595</name>
</gene>
<dbReference type="EMBL" id="PSYR01000001">
    <property type="protein sequence ID" value="RCN58855.1"/>
    <property type="molecule type" value="Genomic_DNA"/>
</dbReference>
<comment type="caution">
    <text evidence="1">The sequence shown here is derived from an EMBL/GenBank/DDBJ whole genome shotgun (WGS) entry which is preliminary data.</text>
</comment>
<name>A0A1C2FZP3_9GAMM</name>
<evidence type="ECO:0000313" key="2">
    <source>
        <dbReference type="Proteomes" id="UP000253250"/>
    </source>
</evidence>
<accession>A0A1C2FZP3</accession>
<proteinExistence type="predicted"/>
<evidence type="ECO:0000313" key="1">
    <source>
        <dbReference type="EMBL" id="RCN58855.1"/>
    </source>
</evidence>
<reference evidence="1 2" key="1">
    <citation type="submission" date="2018-02" db="EMBL/GenBank/DDBJ databases">
        <title>Insights into the biology of acidophilic members of the Acidiferrobacteraceae family derived from comparative genomic analyses.</title>
        <authorList>
            <person name="Issotta F."/>
            <person name="Thyssen C."/>
            <person name="Mena C."/>
            <person name="Moya A."/>
            <person name="Bellenberg S."/>
            <person name="Sproer C."/>
            <person name="Covarrubias P.C."/>
            <person name="Sand W."/>
            <person name="Quatrini R."/>
            <person name="Vera M."/>
        </authorList>
    </citation>
    <scope>NUCLEOTIDE SEQUENCE [LARGE SCALE GENOMIC DNA]</scope>
    <source>
        <strain evidence="2">m-1</strain>
    </source>
</reference>
<dbReference type="STRING" id="163359.A9R16_01375"/>